<dbReference type="STRING" id="1844.UG56_006655"/>
<dbReference type="FunFam" id="3.40.50.300:FF:000134">
    <property type="entry name" value="Iron-enterobactin ABC transporter ATP-binding protein"/>
    <property type="match status" value="1"/>
</dbReference>
<evidence type="ECO:0000256" key="4">
    <source>
        <dbReference type="ARBA" id="ARBA00022496"/>
    </source>
</evidence>
<dbReference type="SUPFAM" id="SSF52540">
    <property type="entry name" value="P-loop containing nucleoside triphosphate hydrolases"/>
    <property type="match status" value="1"/>
</dbReference>
<gene>
    <name evidence="11" type="ORF">UG56_006655</name>
</gene>
<dbReference type="CDD" id="cd03214">
    <property type="entry name" value="ABC_Iron-Siderophores_B12_Hemin"/>
    <property type="match status" value="1"/>
</dbReference>
<sequence length="255" mass="27334">MKVTDLSLGYGERRIIHHVDLDIPAGALTVIVGPNGSGKSTLLRGMARLLRPATGAVHLNGTDIADLGHGALARQLALLPQAPATPAGLSVGDLVARGRFPHRSWYQRWSERDEEVVRRALSQVDLIDRADEPVTELSGGQRQRAWIAMVLAQDTEHLLLDEPTTFLDLAHAVDVMTLARSVAHDSGRTVICVLHDLTLAARFADHLVVVSQGRIAAAGAPKDVLTPEELDDVFGLSAHVIDVDGAPAVVPVRRA</sequence>
<evidence type="ECO:0000256" key="9">
    <source>
        <dbReference type="ARBA" id="ARBA00023136"/>
    </source>
</evidence>
<evidence type="ECO:0000313" key="12">
    <source>
        <dbReference type="Proteomes" id="UP000033772"/>
    </source>
</evidence>
<evidence type="ECO:0000256" key="8">
    <source>
        <dbReference type="ARBA" id="ARBA00023065"/>
    </source>
</evidence>
<dbReference type="InterPro" id="IPR003593">
    <property type="entry name" value="AAA+_ATPase"/>
</dbReference>
<dbReference type="GO" id="GO:0006826">
    <property type="term" value="P:iron ion transport"/>
    <property type="evidence" value="ECO:0007669"/>
    <property type="project" value="UniProtKB-KW"/>
</dbReference>
<evidence type="ECO:0000256" key="7">
    <source>
        <dbReference type="ARBA" id="ARBA00023004"/>
    </source>
</evidence>
<name>A0A1J4N833_9ACTN</name>
<keyword evidence="8" id="KW-0406">Ion transport</keyword>
<accession>A0A1J4N833</accession>
<evidence type="ECO:0000256" key="3">
    <source>
        <dbReference type="ARBA" id="ARBA00022475"/>
    </source>
</evidence>
<proteinExistence type="predicted"/>
<protein>
    <submittedName>
        <fullName evidence="11">Iron dicitrate ABC transporter ATP-binding protein</fullName>
    </submittedName>
</protein>
<keyword evidence="9" id="KW-0472">Membrane</keyword>
<dbReference type="Gene3D" id="3.40.50.300">
    <property type="entry name" value="P-loop containing nucleotide triphosphate hydrolases"/>
    <property type="match status" value="1"/>
</dbReference>
<dbReference type="InterPro" id="IPR017871">
    <property type="entry name" value="ABC_transporter-like_CS"/>
</dbReference>
<organism evidence="11 12">
    <name type="scientific">Nocardioides luteus</name>
    <dbReference type="NCBI Taxonomy" id="1844"/>
    <lineage>
        <taxon>Bacteria</taxon>
        <taxon>Bacillati</taxon>
        <taxon>Actinomycetota</taxon>
        <taxon>Actinomycetes</taxon>
        <taxon>Propionibacteriales</taxon>
        <taxon>Nocardioidaceae</taxon>
        <taxon>Nocardioides</taxon>
    </lineage>
</organism>
<keyword evidence="2" id="KW-0813">Transport</keyword>
<dbReference type="PANTHER" id="PTHR42771">
    <property type="entry name" value="IRON(3+)-HYDROXAMATE IMPORT ATP-BINDING PROTEIN FHUC"/>
    <property type="match status" value="1"/>
</dbReference>
<feature type="domain" description="ABC transporter" evidence="10">
    <location>
        <begin position="1"/>
        <end position="237"/>
    </location>
</feature>
<dbReference type="GO" id="GO:0016887">
    <property type="term" value="F:ATP hydrolysis activity"/>
    <property type="evidence" value="ECO:0007669"/>
    <property type="project" value="InterPro"/>
</dbReference>
<dbReference type="Pfam" id="PF00005">
    <property type="entry name" value="ABC_tran"/>
    <property type="match status" value="1"/>
</dbReference>
<dbReference type="Proteomes" id="UP000033772">
    <property type="component" value="Unassembled WGS sequence"/>
</dbReference>
<keyword evidence="4" id="KW-0410">Iron transport</keyword>
<keyword evidence="5" id="KW-0547">Nucleotide-binding</keyword>
<dbReference type="PROSITE" id="PS50893">
    <property type="entry name" value="ABC_TRANSPORTER_2"/>
    <property type="match status" value="1"/>
</dbReference>
<dbReference type="RefSeq" id="WP_045547753.1">
    <property type="nucleotide sequence ID" value="NZ_JZDQ02000007.1"/>
</dbReference>
<evidence type="ECO:0000256" key="6">
    <source>
        <dbReference type="ARBA" id="ARBA00022840"/>
    </source>
</evidence>
<dbReference type="SMART" id="SM00382">
    <property type="entry name" value="AAA"/>
    <property type="match status" value="1"/>
</dbReference>
<evidence type="ECO:0000259" key="10">
    <source>
        <dbReference type="PROSITE" id="PS50893"/>
    </source>
</evidence>
<dbReference type="InterPro" id="IPR051535">
    <property type="entry name" value="Siderophore_ABC-ATPase"/>
</dbReference>
<evidence type="ECO:0000256" key="1">
    <source>
        <dbReference type="ARBA" id="ARBA00004202"/>
    </source>
</evidence>
<comment type="caution">
    <text evidence="11">The sequence shown here is derived from an EMBL/GenBank/DDBJ whole genome shotgun (WGS) entry which is preliminary data.</text>
</comment>
<evidence type="ECO:0000256" key="5">
    <source>
        <dbReference type="ARBA" id="ARBA00022741"/>
    </source>
</evidence>
<evidence type="ECO:0000313" key="11">
    <source>
        <dbReference type="EMBL" id="OIJ27675.1"/>
    </source>
</evidence>
<evidence type="ECO:0000256" key="2">
    <source>
        <dbReference type="ARBA" id="ARBA00022448"/>
    </source>
</evidence>
<dbReference type="PROSITE" id="PS00211">
    <property type="entry name" value="ABC_TRANSPORTER_1"/>
    <property type="match status" value="1"/>
</dbReference>
<keyword evidence="12" id="KW-1185">Reference proteome</keyword>
<dbReference type="OrthoDB" id="5296765at2"/>
<dbReference type="GO" id="GO:0005524">
    <property type="term" value="F:ATP binding"/>
    <property type="evidence" value="ECO:0007669"/>
    <property type="project" value="UniProtKB-KW"/>
</dbReference>
<dbReference type="InterPro" id="IPR003439">
    <property type="entry name" value="ABC_transporter-like_ATP-bd"/>
</dbReference>
<comment type="subcellular location">
    <subcellularLocation>
        <location evidence="1">Cell membrane</location>
        <topology evidence="1">Peripheral membrane protein</topology>
    </subcellularLocation>
</comment>
<dbReference type="PANTHER" id="PTHR42771:SF2">
    <property type="entry name" value="IRON(3+)-HYDROXAMATE IMPORT ATP-BINDING PROTEIN FHUC"/>
    <property type="match status" value="1"/>
</dbReference>
<keyword evidence="7" id="KW-0408">Iron</keyword>
<dbReference type="GO" id="GO:0005886">
    <property type="term" value="C:plasma membrane"/>
    <property type="evidence" value="ECO:0007669"/>
    <property type="project" value="UniProtKB-SubCell"/>
</dbReference>
<dbReference type="AlphaFoldDB" id="A0A1J4N833"/>
<dbReference type="EMBL" id="JZDQ02000007">
    <property type="protein sequence ID" value="OIJ27675.1"/>
    <property type="molecule type" value="Genomic_DNA"/>
</dbReference>
<reference evidence="11" key="1">
    <citation type="submission" date="2016-10" db="EMBL/GenBank/DDBJ databases">
        <title>Draft Genome Sequence of Nocardioides luteus Strain BAFB, an Alkane-Degrading Bacterium Isolated from JP-7 Polluted Soil.</title>
        <authorList>
            <person name="Brown L."/>
            <person name="Ruiz O.N."/>
            <person name="Gunasekera T."/>
        </authorList>
    </citation>
    <scope>NUCLEOTIDE SEQUENCE [LARGE SCALE GENOMIC DNA]</scope>
    <source>
        <strain evidence="11">BAFB</strain>
    </source>
</reference>
<keyword evidence="3" id="KW-1003">Cell membrane</keyword>
<keyword evidence="6 11" id="KW-0067">ATP-binding</keyword>
<dbReference type="InterPro" id="IPR027417">
    <property type="entry name" value="P-loop_NTPase"/>
</dbReference>